<sequence length="120" mass="13396">MAGTMDNLRRIQKDAERNKLEGRKIRITQEGEIGGEEWLYQVITELGIANNFVSVVHVDGHYVLEEGYVTRNGAHSTVCGVAHSPGEAHKRGYEKLKGCAEKIAEERGTQLEDLVPSFEE</sequence>
<organism evidence="1">
    <name type="scientific">marine sediment metagenome</name>
    <dbReference type="NCBI Taxonomy" id="412755"/>
    <lineage>
        <taxon>unclassified sequences</taxon>
        <taxon>metagenomes</taxon>
        <taxon>ecological metagenomes</taxon>
    </lineage>
</organism>
<dbReference type="AlphaFoldDB" id="X0X957"/>
<dbReference type="EMBL" id="BARS01047404">
    <property type="protein sequence ID" value="GAG39595.1"/>
    <property type="molecule type" value="Genomic_DNA"/>
</dbReference>
<comment type="caution">
    <text evidence="1">The sequence shown here is derived from an EMBL/GenBank/DDBJ whole genome shotgun (WGS) entry which is preliminary data.</text>
</comment>
<protein>
    <submittedName>
        <fullName evidence="1">Uncharacterized protein</fullName>
    </submittedName>
</protein>
<reference evidence="1" key="1">
    <citation type="journal article" date="2014" name="Front. Microbiol.">
        <title>High frequency of phylogenetically diverse reductive dehalogenase-homologous genes in deep subseafloor sedimentary metagenomes.</title>
        <authorList>
            <person name="Kawai M."/>
            <person name="Futagami T."/>
            <person name="Toyoda A."/>
            <person name="Takaki Y."/>
            <person name="Nishi S."/>
            <person name="Hori S."/>
            <person name="Arai W."/>
            <person name="Tsubouchi T."/>
            <person name="Morono Y."/>
            <person name="Uchiyama I."/>
            <person name="Ito T."/>
            <person name="Fujiyama A."/>
            <person name="Inagaki F."/>
            <person name="Takami H."/>
        </authorList>
    </citation>
    <scope>NUCLEOTIDE SEQUENCE</scope>
    <source>
        <strain evidence="1">Expedition CK06-06</strain>
    </source>
</reference>
<name>X0X957_9ZZZZ</name>
<accession>X0X957</accession>
<evidence type="ECO:0000313" key="1">
    <source>
        <dbReference type="EMBL" id="GAG39595.1"/>
    </source>
</evidence>
<proteinExistence type="predicted"/>
<gene>
    <name evidence="1" type="ORF">S01H1_71210</name>
</gene>